<dbReference type="Gene3D" id="3.10.180.10">
    <property type="entry name" value="2,3-Dihydroxybiphenyl 1,2-Dioxygenase, domain 1"/>
    <property type="match status" value="1"/>
</dbReference>
<dbReference type="InterPro" id="IPR037523">
    <property type="entry name" value="VOC_core"/>
</dbReference>
<gene>
    <name evidence="2" type="ORF">FXV77_20745</name>
</gene>
<reference evidence="2 3" key="1">
    <citation type="submission" date="2019-08" db="EMBL/GenBank/DDBJ databases">
        <title>Phlebobacter frassis gen. nov. sp. nov., a new member of family Sphingobacteriaceae isolated from sand fly rearing media.</title>
        <authorList>
            <person name="Kakumanu M.L."/>
            <person name="Marayati B.F."/>
            <person name="Wada-Katsumata A."/>
            <person name="Wasserberg G."/>
            <person name="Schal C."/>
            <person name="Apperson C.S."/>
            <person name="Ponnusamy L."/>
        </authorList>
    </citation>
    <scope>NUCLEOTIDE SEQUENCE [LARGE SCALE GENOMIC DNA]</scope>
    <source>
        <strain evidence="2 3">SSI9</strain>
    </source>
</reference>
<dbReference type="PANTHER" id="PTHR36503">
    <property type="entry name" value="BLR2520 PROTEIN"/>
    <property type="match status" value="1"/>
</dbReference>
<keyword evidence="3" id="KW-1185">Reference proteome</keyword>
<dbReference type="PROSITE" id="PS51819">
    <property type="entry name" value="VOC"/>
    <property type="match status" value="1"/>
</dbReference>
<sequence>MKIRGTVVCFPVQNLDKTLTFYKNIFGLPDIQIEEGMITVELPNLSLFFMEKGAFEAYSKKAGRGVQFQKDNIGTIISCALMSKEDVDTALENAPNYGGAVSGKAMVDETYGGYIGYISDPDGHLWELVYPSQQN</sequence>
<feature type="domain" description="VOC" evidence="1">
    <location>
        <begin position="3"/>
        <end position="131"/>
    </location>
</feature>
<dbReference type="PANTHER" id="PTHR36503:SF1">
    <property type="entry name" value="BLR2520 PROTEIN"/>
    <property type="match status" value="1"/>
</dbReference>
<dbReference type="RefSeq" id="WP_148921163.1">
    <property type="nucleotide sequence ID" value="NZ_VTAV01000024.1"/>
</dbReference>
<evidence type="ECO:0000313" key="3">
    <source>
        <dbReference type="Proteomes" id="UP000322362"/>
    </source>
</evidence>
<organism evidence="2 3">
    <name type="scientific">Sphingobacterium phlebotomi</name>
    <dbReference type="NCBI Taxonomy" id="2605433"/>
    <lineage>
        <taxon>Bacteria</taxon>
        <taxon>Pseudomonadati</taxon>
        <taxon>Bacteroidota</taxon>
        <taxon>Sphingobacteriia</taxon>
        <taxon>Sphingobacteriales</taxon>
        <taxon>Sphingobacteriaceae</taxon>
        <taxon>Sphingobacterium</taxon>
    </lineage>
</organism>
<accession>A0A5D4GU77</accession>
<dbReference type="AlphaFoldDB" id="A0A5D4GU77"/>
<protein>
    <submittedName>
        <fullName evidence="2">Glyoxalase</fullName>
    </submittedName>
</protein>
<evidence type="ECO:0000313" key="2">
    <source>
        <dbReference type="EMBL" id="TYR31674.1"/>
    </source>
</evidence>
<proteinExistence type="predicted"/>
<dbReference type="SUPFAM" id="SSF54593">
    <property type="entry name" value="Glyoxalase/Bleomycin resistance protein/Dihydroxybiphenyl dioxygenase"/>
    <property type="match status" value="1"/>
</dbReference>
<dbReference type="EMBL" id="VTAV01000024">
    <property type="protein sequence ID" value="TYR31674.1"/>
    <property type="molecule type" value="Genomic_DNA"/>
</dbReference>
<dbReference type="Proteomes" id="UP000322362">
    <property type="component" value="Unassembled WGS sequence"/>
</dbReference>
<dbReference type="Pfam" id="PF00903">
    <property type="entry name" value="Glyoxalase"/>
    <property type="match status" value="1"/>
</dbReference>
<name>A0A5D4GU77_9SPHI</name>
<comment type="caution">
    <text evidence="2">The sequence shown here is derived from an EMBL/GenBank/DDBJ whole genome shotgun (WGS) entry which is preliminary data.</text>
</comment>
<dbReference type="InterPro" id="IPR004360">
    <property type="entry name" value="Glyas_Fos-R_dOase_dom"/>
</dbReference>
<dbReference type="InterPro" id="IPR029068">
    <property type="entry name" value="Glyas_Bleomycin-R_OHBP_Dase"/>
</dbReference>
<evidence type="ECO:0000259" key="1">
    <source>
        <dbReference type="PROSITE" id="PS51819"/>
    </source>
</evidence>